<sequence length="65" mass="6950">MKKRSISKLSFEKLTIAKLSNTNTIMGGAPIPLTSTIPDVCTEKTDLERTGSDRPTVPLSGLCAD</sequence>
<evidence type="ECO:0008006" key="3">
    <source>
        <dbReference type="Google" id="ProtNLM"/>
    </source>
</evidence>
<accession>A0ABU6A083</accession>
<reference evidence="1 2" key="1">
    <citation type="journal article" date="2013" name="Int. J. Syst. Evol. Microbiol.">
        <title>Aquimarina gracilis sp. nov., isolated from the gut microflora of a mussel, Mytilus coruscus, and emended description of Aquimarina spongiae.</title>
        <authorList>
            <person name="Park S.C."/>
            <person name="Choe H.N."/>
            <person name="Baik K.S."/>
            <person name="Seong C.N."/>
        </authorList>
    </citation>
    <scope>NUCLEOTIDE SEQUENCE [LARGE SCALE GENOMIC DNA]</scope>
    <source>
        <strain evidence="1 2">PSC32</strain>
    </source>
</reference>
<evidence type="ECO:0000313" key="2">
    <source>
        <dbReference type="Proteomes" id="UP001327027"/>
    </source>
</evidence>
<proteinExistence type="predicted"/>
<gene>
    <name evidence="1" type="ORF">U6A24_18955</name>
</gene>
<protein>
    <recommendedName>
        <fullName evidence="3">Natural product</fullName>
    </recommendedName>
</protein>
<dbReference type="Proteomes" id="UP001327027">
    <property type="component" value="Unassembled WGS sequence"/>
</dbReference>
<comment type="caution">
    <text evidence="1">The sequence shown here is derived from an EMBL/GenBank/DDBJ whole genome shotgun (WGS) entry which is preliminary data.</text>
</comment>
<name>A0ABU6A083_9FLAO</name>
<organism evidence="1 2">
    <name type="scientific">Aquimarina gracilis</name>
    <dbReference type="NCBI Taxonomy" id="874422"/>
    <lineage>
        <taxon>Bacteria</taxon>
        <taxon>Pseudomonadati</taxon>
        <taxon>Bacteroidota</taxon>
        <taxon>Flavobacteriia</taxon>
        <taxon>Flavobacteriales</taxon>
        <taxon>Flavobacteriaceae</taxon>
        <taxon>Aquimarina</taxon>
    </lineage>
</organism>
<dbReference type="RefSeq" id="WP_324181588.1">
    <property type="nucleotide sequence ID" value="NZ_BAABAW010000014.1"/>
</dbReference>
<dbReference type="EMBL" id="JAYKLX010000009">
    <property type="protein sequence ID" value="MEB3347563.1"/>
    <property type="molecule type" value="Genomic_DNA"/>
</dbReference>
<evidence type="ECO:0000313" key="1">
    <source>
        <dbReference type="EMBL" id="MEB3347563.1"/>
    </source>
</evidence>
<keyword evidence="2" id="KW-1185">Reference proteome</keyword>